<name>A0ACA9JVG4_9GLOM</name>
<proteinExistence type="predicted"/>
<evidence type="ECO:0000313" key="2">
    <source>
        <dbReference type="Proteomes" id="UP000789525"/>
    </source>
</evidence>
<evidence type="ECO:0000313" key="1">
    <source>
        <dbReference type="EMBL" id="CAG8438521.1"/>
    </source>
</evidence>
<gene>
    <name evidence="1" type="ORF">ACOLOM_LOCUS81</name>
</gene>
<reference evidence="1" key="1">
    <citation type="submission" date="2021-06" db="EMBL/GenBank/DDBJ databases">
        <authorList>
            <person name="Kallberg Y."/>
            <person name="Tangrot J."/>
            <person name="Rosling A."/>
        </authorList>
    </citation>
    <scope>NUCLEOTIDE SEQUENCE</scope>
    <source>
        <strain evidence="1">CL356</strain>
    </source>
</reference>
<comment type="caution">
    <text evidence="1">The sequence shown here is derived from an EMBL/GenBank/DDBJ whole genome shotgun (WGS) entry which is preliminary data.</text>
</comment>
<dbReference type="Proteomes" id="UP000789525">
    <property type="component" value="Unassembled WGS sequence"/>
</dbReference>
<protein>
    <submittedName>
        <fullName evidence="1">14342_t:CDS:1</fullName>
    </submittedName>
</protein>
<organism evidence="1 2">
    <name type="scientific">Acaulospora colombiana</name>
    <dbReference type="NCBI Taxonomy" id="27376"/>
    <lineage>
        <taxon>Eukaryota</taxon>
        <taxon>Fungi</taxon>
        <taxon>Fungi incertae sedis</taxon>
        <taxon>Mucoromycota</taxon>
        <taxon>Glomeromycotina</taxon>
        <taxon>Glomeromycetes</taxon>
        <taxon>Diversisporales</taxon>
        <taxon>Acaulosporaceae</taxon>
        <taxon>Acaulospora</taxon>
    </lineage>
</organism>
<keyword evidence="2" id="KW-1185">Reference proteome</keyword>
<dbReference type="EMBL" id="CAJVPT010000073">
    <property type="protein sequence ID" value="CAG8438521.1"/>
    <property type="molecule type" value="Genomic_DNA"/>
</dbReference>
<sequence length="89" mass="10142">MLKFQATDLYIVWNVEILLFWEMPLRRARMTPEQLMTARIMMSSPCNLKKVVLATPEINSVTPSLLNGIKIIMPKLSNSPSIDTPVIIK</sequence>
<accession>A0ACA9JVG4</accession>